<dbReference type="Gene3D" id="3.90.176.10">
    <property type="entry name" value="Toxin ADP-ribosyltransferase, Chain A, domain 1"/>
    <property type="match status" value="1"/>
</dbReference>
<evidence type="ECO:0000313" key="13">
    <source>
        <dbReference type="Proteomes" id="UP000198287"/>
    </source>
</evidence>
<evidence type="ECO:0000256" key="8">
    <source>
        <dbReference type="ARBA" id="ARBA00023026"/>
    </source>
</evidence>
<proteinExistence type="inferred from homology"/>
<keyword evidence="10" id="KW-0732">Signal</keyword>
<protein>
    <recommendedName>
        <fullName evidence="10">NAD(P)(+)--arginine ADP-ribosyltransferase</fullName>
        <ecNumber evidence="10">2.4.2.31</ecNumber>
    </recommendedName>
    <alternativeName>
        <fullName evidence="10">Mono(ADP-ribosyl)transferase</fullName>
    </alternativeName>
</protein>
<dbReference type="PROSITE" id="PS51996">
    <property type="entry name" value="TR_MART"/>
    <property type="match status" value="1"/>
</dbReference>
<evidence type="ECO:0000256" key="11">
    <source>
        <dbReference type="SAM" id="MobiDB-lite"/>
    </source>
</evidence>
<keyword evidence="6 10" id="KW-0808">Transferase</keyword>
<keyword evidence="13" id="KW-1185">Reference proteome</keyword>
<dbReference type="Proteomes" id="UP000198287">
    <property type="component" value="Unassembled WGS sequence"/>
</dbReference>
<dbReference type="GO" id="GO:0106274">
    <property type="term" value="F:NAD+-protein-arginine ADP-ribosyltransferase activity"/>
    <property type="evidence" value="ECO:0007669"/>
    <property type="project" value="UniProtKB-EC"/>
</dbReference>
<accession>A0A226EPA8</accession>
<feature type="compositionally biased region" description="Low complexity" evidence="11">
    <location>
        <begin position="88"/>
        <end position="97"/>
    </location>
</feature>
<keyword evidence="5 10" id="KW-0328">Glycosyltransferase</keyword>
<dbReference type="InterPro" id="IPR000768">
    <property type="entry name" value="ART"/>
</dbReference>
<evidence type="ECO:0000256" key="10">
    <source>
        <dbReference type="RuleBase" id="RU361228"/>
    </source>
</evidence>
<evidence type="ECO:0000313" key="12">
    <source>
        <dbReference type="EMBL" id="OXA59473.1"/>
    </source>
</evidence>
<evidence type="ECO:0000256" key="4">
    <source>
        <dbReference type="ARBA" id="ARBA00022656"/>
    </source>
</evidence>
<name>A0A226EPA8_FOLCA</name>
<gene>
    <name evidence="12" type="ORF">Fcan01_05186</name>
</gene>
<keyword evidence="10" id="KW-0521">NADP</keyword>
<dbReference type="PRINTS" id="PR00970">
    <property type="entry name" value="RIBTRNSFRASE"/>
</dbReference>
<evidence type="ECO:0000256" key="6">
    <source>
        <dbReference type="ARBA" id="ARBA00022679"/>
    </source>
</evidence>
<comment type="catalytic activity">
    <reaction evidence="9 10">
        <text>L-arginyl-[protein] + NAD(+) = N(omega)-(ADP-D-ribosyl)-L-arginyl-[protein] + nicotinamide + H(+)</text>
        <dbReference type="Rhea" id="RHEA:19149"/>
        <dbReference type="Rhea" id="RHEA-COMP:10532"/>
        <dbReference type="Rhea" id="RHEA-COMP:15087"/>
        <dbReference type="ChEBI" id="CHEBI:15378"/>
        <dbReference type="ChEBI" id="CHEBI:17154"/>
        <dbReference type="ChEBI" id="CHEBI:29965"/>
        <dbReference type="ChEBI" id="CHEBI:57540"/>
        <dbReference type="ChEBI" id="CHEBI:142554"/>
        <dbReference type="EC" id="2.4.2.31"/>
    </reaction>
</comment>
<dbReference type="OrthoDB" id="423533at2759"/>
<evidence type="ECO:0000256" key="1">
    <source>
        <dbReference type="ARBA" id="ARBA00004613"/>
    </source>
</evidence>
<comment type="subcellular location">
    <subcellularLocation>
        <location evidence="1">Secreted</location>
    </subcellularLocation>
</comment>
<dbReference type="GO" id="GO:0005576">
    <property type="term" value="C:extracellular region"/>
    <property type="evidence" value="ECO:0007669"/>
    <property type="project" value="UniProtKB-SubCell"/>
</dbReference>
<feature type="signal peptide" evidence="10">
    <location>
        <begin position="1"/>
        <end position="19"/>
    </location>
</feature>
<comment type="caution">
    <text evidence="12">The sequence shown here is derived from an EMBL/GenBank/DDBJ whole genome shotgun (WGS) entry which is preliminary data.</text>
</comment>
<dbReference type="PANTHER" id="PTHR10339:SF25">
    <property type="entry name" value="SECRETED EXOENZYME S"/>
    <property type="match status" value="1"/>
</dbReference>
<dbReference type="Pfam" id="PF01129">
    <property type="entry name" value="ART"/>
    <property type="match status" value="1"/>
</dbReference>
<evidence type="ECO:0000256" key="9">
    <source>
        <dbReference type="ARBA" id="ARBA00047597"/>
    </source>
</evidence>
<keyword evidence="7" id="KW-0548">Nucleotidyltransferase</keyword>
<keyword evidence="4" id="KW-0800">Toxin</keyword>
<comment type="similarity">
    <text evidence="2 10">Belongs to the Arg-specific ADP-ribosyltransferase family.</text>
</comment>
<dbReference type="GO" id="GO:0090729">
    <property type="term" value="F:toxin activity"/>
    <property type="evidence" value="ECO:0007669"/>
    <property type="project" value="UniProtKB-KW"/>
</dbReference>
<keyword evidence="10" id="KW-0520">NAD</keyword>
<keyword evidence="8" id="KW-0843">Virulence</keyword>
<reference evidence="12 13" key="1">
    <citation type="submission" date="2015-12" db="EMBL/GenBank/DDBJ databases">
        <title>The genome of Folsomia candida.</title>
        <authorList>
            <person name="Faddeeva A."/>
            <person name="Derks M.F."/>
            <person name="Anvar Y."/>
            <person name="Smit S."/>
            <person name="Van Straalen N."/>
            <person name="Roelofs D."/>
        </authorList>
    </citation>
    <scope>NUCLEOTIDE SEQUENCE [LARGE SCALE GENOMIC DNA]</scope>
    <source>
        <strain evidence="12 13">VU population</strain>
        <tissue evidence="12">Whole body</tissue>
    </source>
</reference>
<dbReference type="GO" id="GO:0016779">
    <property type="term" value="F:nucleotidyltransferase activity"/>
    <property type="evidence" value="ECO:0007669"/>
    <property type="project" value="UniProtKB-KW"/>
</dbReference>
<organism evidence="12 13">
    <name type="scientific">Folsomia candida</name>
    <name type="common">Springtail</name>
    <dbReference type="NCBI Taxonomy" id="158441"/>
    <lineage>
        <taxon>Eukaryota</taxon>
        <taxon>Metazoa</taxon>
        <taxon>Ecdysozoa</taxon>
        <taxon>Arthropoda</taxon>
        <taxon>Hexapoda</taxon>
        <taxon>Collembola</taxon>
        <taxon>Entomobryomorpha</taxon>
        <taxon>Isotomoidea</taxon>
        <taxon>Isotomidae</taxon>
        <taxon>Proisotominae</taxon>
        <taxon>Folsomia</taxon>
    </lineage>
</organism>
<feature type="chain" id="PRO_5011819493" description="NAD(P)(+)--arginine ADP-ribosyltransferase" evidence="10">
    <location>
        <begin position="20"/>
        <end position="467"/>
    </location>
</feature>
<dbReference type="EC" id="2.4.2.31" evidence="10"/>
<dbReference type="AlphaFoldDB" id="A0A226EPA8"/>
<sequence>MRLQRQLSILILLIVSICGEETTTIFPKFNENITANNSDTTINVTNLTTFTVNETLNAEQNETEIKYKPTLVAPTELPVPAVTTSNFTETNFTLNTTKPDQRKTDGERSRQDKESEDLDDDNNDDYLDEKSEEIEEEEEENEEKFTSKPSEISLEHIDFVQLRLKHIARSTSNNLTELKLLQEKEFELNKEYKNGWAAGLRLFNESKRWELFEIFKGMKNSSILHVPEEYHIALVTYTLSSPAMYADFNKKTREVCSGKDVEDFHYKSYFKLLLLAIQALGKETKFKSANRFLYRGVGSIFKLDVGQILAFQHFVSTSTSLKVAENFAGKTLFEMEGPFYGTTMSIRHHSYFDHEEEVIFSPLQVYKVDSKHEGKYYTRYVLVAYEFRLDGDECGFEPIFDKTITSDKTKIQVNNATARSNITKNNESHFVTGNQVKVDRSSGSNLTPCIGSWGVLILFRFLLMQNP</sequence>
<dbReference type="PANTHER" id="PTHR10339">
    <property type="entry name" value="ADP-RIBOSYLTRANSFERASE"/>
    <property type="match status" value="1"/>
</dbReference>
<dbReference type="EMBL" id="LNIX01000002">
    <property type="protein sequence ID" value="OXA59473.1"/>
    <property type="molecule type" value="Genomic_DNA"/>
</dbReference>
<dbReference type="InterPro" id="IPR050999">
    <property type="entry name" value="ADP-ribosyltransferase_ARG"/>
</dbReference>
<evidence type="ECO:0000256" key="5">
    <source>
        <dbReference type="ARBA" id="ARBA00022676"/>
    </source>
</evidence>
<feature type="compositionally biased region" description="Acidic residues" evidence="11">
    <location>
        <begin position="114"/>
        <end position="142"/>
    </location>
</feature>
<evidence type="ECO:0000256" key="3">
    <source>
        <dbReference type="ARBA" id="ARBA00022525"/>
    </source>
</evidence>
<dbReference type="SUPFAM" id="SSF56399">
    <property type="entry name" value="ADP-ribosylation"/>
    <property type="match status" value="1"/>
</dbReference>
<keyword evidence="3" id="KW-0964">Secreted</keyword>
<evidence type="ECO:0000256" key="2">
    <source>
        <dbReference type="ARBA" id="ARBA00009558"/>
    </source>
</evidence>
<feature type="region of interest" description="Disordered" evidence="11">
    <location>
        <begin position="88"/>
        <end position="149"/>
    </location>
</feature>
<feature type="compositionally biased region" description="Basic and acidic residues" evidence="11">
    <location>
        <begin position="99"/>
        <end position="113"/>
    </location>
</feature>
<evidence type="ECO:0000256" key="7">
    <source>
        <dbReference type="ARBA" id="ARBA00022695"/>
    </source>
</evidence>
<dbReference type="GO" id="GO:0003950">
    <property type="term" value="F:NAD+ poly-ADP-ribosyltransferase activity"/>
    <property type="evidence" value="ECO:0007669"/>
    <property type="project" value="TreeGrafter"/>
</dbReference>